<dbReference type="SUPFAM" id="SSF48264">
    <property type="entry name" value="Cytochrome P450"/>
    <property type="match status" value="1"/>
</dbReference>
<dbReference type="GO" id="GO:0004497">
    <property type="term" value="F:monooxygenase activity"/>
    <property type="evidence" value="ECO:0007669"/>
    <property type="project" value="UniProtKB-KW"/>
</dbReference>
<keyword evidence="13" id="KW-0812">Transmembrane</keyword>
<dbReference type="CDD" id="cd20628">
    <property type="entry name" value="CYP4"/>
    <property type="match status" value="1"/>
</dbReference>
<dbReference type="STRING" id="199890.A0A182PZ03"/>
<comment type="similarity">
    <text evidence="5 12">Belongs to the cytochrome P450 family.</text>
</comment>
<evidence type="ECO:0000256" key="8">
    <source>
        <dbReference type="ARBA" id="ARBA00023002"/>
    </source>
</evidence>
<dbReference type="Pfam" id="PF00067">
    <property type="entry name" value="p450"/>
    <property type="match status" value="1"/>
</dbReference>
<evidence type="ECO:0000256" key="4">
    <source>
        <dbReference type="ARBA" id="ARBA00004406"/>
    </source>
</evidence>
<dbReference type="PRINTS" id="PR00385">
    <property type="entry name" value="P450"/>
</dbReference>
<name>A0A182PZ03_9DIPT</name>
<evidence type="ECO:0000256" key="5">
    <source>
        <dbReference type="ARBA" id="ARBA00010617"/>
    </source>
</evidence>
<dbReference type="InterPro" id="IPR050196">
    <property type="entry name" value="Cytochrome_P450_Monoox"/>
</dbReference>
<sequence length="534" mass="61494">MASDWNEAVVHSPLVFSFLLLLLLLGLWMVWDALDKRGPTYAAIRQFPGPPVWPLIGTIYHTRGLDAAKTFDAFRYWTNLYGGSYKLWLNRFLFNLNITRVQEAEPLLNSPRNTDKSILYRFLHPFIGIGLLASAGAKWLQRRRILTPTFHFNILHGFHRTFCEESEKLAAKIDALGRGGSEAVVIELQSAMSQLTLNTICETSMGVKLDTLDDARDYREGIYKVGDMMLNRAVRPWLYVDWTYWLLGYTRKLSRLLKPLHLFTTRIIAQRRELFAQGQLNDLSSAEDNAQDDHSLYTSGGKKRYAMLDTLLTAEKQGLIDPDGIREEVDTFMFEGHDTTGSALVFIFLTLSWEPEIQERLYQELHQLYAEKDAHPDGHLSPNDLNSLKFFDRVIKECLRLWPPVAFISRCVTEEITLPDGRVIPKGCIANLHIFDLHRDPAQFPDPERFDPDRFLPERVAERNPFAYVPFSAGQRNCIGQKYALLEVKTVVAYLVLRYRILPATRREEIRFIADLVLRAATPLKARFERRVNA</sequence>
<evidence type="ECO:0000256" key="9">
    <source>
        <dbReference type="ARBA" id="ARBA00023004"/>
    </source>
</evidence>
<keyword evidence="13" id="KW-0472">Membrane</keyword>
<keyword evidence="10 12" id="KW-0503">Monooxygenase</keyword>
<comment type="cofactor">
    <cofactor evidence="1 11">
        <name>heme</name>
        <dbReference type="ChEBI" id="CHEBI:30413"/>
    </cofactor>
</comment>
<keyword evidence="13" id="KW-1133">Transmembrane helix</keyword>
<accession>A0A182PZ03</accession>
<dbReference type="EnsemblMetazoa" id="AEPI015071-RA">
    <property type="protein sequence ID" value="AEPI015071-PA"/>
    <property type="gene ID" value="AEPI015071"/>
</dbReference>
<dbReference type="InterPro" id="IPR036396">
    <property type="entry name" value="Cyt_P450_sf"/>
</dbReference>
<comment type="subcellular location">
    <subcellularLocation>
        <location evidence="4">Endoplasmic reticulum membrane</location>
        <topology evidence="4">Peripheral membrane protein</topology>
    </subcellularLocation>
    <subcellularLocation>
        <location evidence="3">Microsome membrane</location>
        <topology evidence="3">Peripheral membrane protein</topology>
    </subcellularLocation>
</comment>
<feature type="transmembrane region" description="Helical" evidence="13">
    <location>
        <begin position="12"/>
        <end position="31"/>
    </location>
</feature>
<dbReference type="PANTHER" id="PTHR24291">
    <property type="entry name" value="CYTOCHROME P450 FAMILY 4"/>
    <property type="match status" value="1"/>
</dbReference>
<dbReference type="InterPro" id="IPR001128">
    <property type="entry name" value="Cyt_P450"/>
</dbReference>
<evidence type="ECO:0000256" key="13">
    <source>
        <dbReference type="SAM" id="Phobius"/>
    </source>
</evidence>
<evidence type="ECO:0000313" key="14">
    <source>
        <dbReference type="EnsemblMetazoa" id="AEPI015071-PA"/>
    </source>
</evidence>
<keyword evidence="6 11" id="KW-0349">Heme</keyword>
<dbReference type="PRINTS" id="PR00465">
    <property type="entry name" value="EP450IV"/>
</dbReference>
<evidence type="ECO:0000256" key="2">
    <source>
        <dbReference type="ARBA" id="ARBA00003690"/>
    </source>
</evidence>
<feature type="binding site" description="axial binding residue" evidence="11">
    <location>
        <position position="478"/>
    </location>
    <ligand>
        <name>heme</name>
        <dbReference type="ChEBI" id="CHEBI:30413"/>
    </ligand>
    <ligandPart>
        <name>Fe</name>
        <dbReference type="ChEBI" id="CHEBI:18248"/>
    </ligandPart>
</feature>
<protein>
    <submittedName>
        <fullName evidence="14">Uncharacterized protein</fullName>
    </submittedName>
</protein>
<dbReference type="VEuPathDB" id="VectorBase:AEPI015071"/>
<evidence type="ECO:0000256" key="6">
    <source>
        <dbReference type="ARBA" id="ARBA00022617"/>
    </source>
</evidence>
<keyword evidence="8 12" id="KW-0560">Oxidoreductase</keyword>
<comment type="function">
    <text evidence="2">May be involved in the metabolism of insect hormones and in the breakdown of synthetic insecticides.</text>
</comment>
<evidence type="ECO:0000256" key="12">
    <source>
        <dbReference type="RuleBase" id="RU000461"/>
    </source>
</evidence>
<dbReference type="PANTHER" id="PTHR24291:SF105">
    <property type="entry name" value="CYTOCHROME P450 4P1-RELATED"/>
    <property type="match status" value="1"/>
</dbReference>
<dbReference type="GO" id="GO:0020037">
    <property type="term" value="F:heme binding"/>
    <property type="evidence" value="ECO:0007669"/>
    <property type="project" value="InterPro"/>
</dbReference>
<dbReference type="Proteomes" id="UP000075885">
    <property type="component" value="Unassembled WGS sequence"/>
</dbReference>
<dbReference type="GO" id="GO:0005789">
    <property type="term" value="C:endoplasmic reticulum membrane"/>
    <property type="evidence" value="ECO:0007669"/>
    <property type="project" value="UniProtKB-SubCell"/>
</dbReference>
<evidence type="ECO:0000256" key="3">
    <source>
        <dbReference type="ARBA" id="ARBA00004174"/>
    </source>
</evidence>
<evidence type="ECO:0000256" key="11">
    <source>
        <dbReference type="PIRSR" id="PIRSR602403-1"/>
    </source>
</evidence>
<reference evidence="14" key="2">
    <citation type="submission" date="2020-05" db="UniProtKB">
        <authorList>
            <consortium name="EnsemblMetazoa"/>
        </authorList>
    </citation>
    <scope>IDENTIFICATION</scope>
    <source>
        <strain evidence="14">Epiroticus2</strain>
    </source>
</reference>
<dbReference type="InterPro" id="IPR017972">
    <property type="entry name" value="Cyt_P450_CS"/>
</dbReference>
<keyword evidence="15" id="KW-1185">Reference proteome</keyword>
<dbReference type="PROSITE" id="PS00086">
    <property type="entry name" value="CYTOCHROME_P450"/>
    <property type="match status" value="1"/>
</dbReference>
<dbReference type="GO" id="GO:0016705">
    <property type="term" value="F:oxidoreductase activity, acting on paired donors, with incorporation or reduction of molecular oxygen"/>
    <property type="evidence" value="ECO:0007669"/>
    <property type="project" value="InterPro"/>
</dbReference>
<dbReference type="GO" id="GO:0005506">
    <property type="term" value="F:iron ion binding"/>
    <property type="evidence" value="ECO:0007669"/>
    <property type="project" value="InterPro"/>
</dbReference>
<dbReference type="InterPro" id="IPR002403">
    <property type="entry name" value="Cyt_P450_E_grp-IV"/>
</dbReference>
<keyword evidence="7 11" id="KW-0479">Metal-binding</keyword>
<keyword evidence="9 11" id="KW-0408">Iron</keyword>
<proteinExistence type="inferred from homology"/>
<reference evidence="15" key="1">
    <citation type="submission" date="2013-03" db="EMBL/GenBank/DDBJ databases">
        <title>The Genome Sequence of Anopheles epiroticus epiroticus2.</title>
        <authorList>
            <consortium name="The Broad Institute Genomics Platform"/>
            <person name="Neafsey D.E."/>
            <person name="Howell P."/>
            <person name="Walker B."/>
            <person name="Young S.K."/>
            <person name="Zeng Q."/>
            <person name="Gargeya S."/>
            <person name="Fitzgerald M."/>
            <person name="Haas B."/>
            <person name="Abouelleil A."/>
            <person name="Allen A.W."/>
            <person name="Alvarado L."/>
            <person name="Arachchi H.M."/>
            <person name="Berlin A.M."/>
            <person name="Chapman S.B."/>
            <person name="Gainer-Dewar J."/>
            <person name="Goldberg J."/>
            <person name="Griggs A."/>
            <person name="Gujja S."/>
            <person name="Hansen M."/>
            <person name="Howarth C."/>
            <person name="Imamovic A."/>
            <person name="Ireland A."/>
            <person name="Larimer J."/>
            <person name="McCowan C."/>
            <person name="Murphy C."/>
            <person name="Pearson M."/>
            <person name="Poon T.W."/>
            <person name="Priest M."/>
            <person name="Roberts A."/>
            <person name="Saif S."/>
            <person name="Shea T."/>
            <person name="Sisk P."/>
            <person name="Sykes S."/>
            <person name="Wortman J."/>
            <person name="Nusbaum C."/>
            <person name="Birren B."/>
        </authorList>
    </citation>
    <scope>NUCLEOTIDE SEQUENCE [LARGE SCALE GENOMIC DNA]</scope>
    <source>
        <strain evidence="15">Epiroticus2</strain>
    </source>
</reference>
<dbReference type="Gene3D" id="1.10.630.10">
    <property type="entry name" value="Cytochrome P450"/>
    <property type="match status" value="1"/>
</dbReference>
<evidence type="ECO:0000313" key="15">
    <source>
        <dbReference type="Proteomes" id="UP000075885"/>
    </source>
</evidence>
<dbReference type="AlphaFoldDB" id="A0A182PZ03"/>
<evidence type="ECO:0000256" key="7">
    <source>
        <dbReference type="ARBA" id="ARBA00022723"/>
    </source>
</evidence>
<evidence type="ECO:0000256" key="10">
    <source>
        <dbReference type="ARBA" id="ARBA00023033"/>
    </source>
</evidence>
<evidence type="ECO:0000256" key="1">
    <source>
        <dbReference type="ARBA" id="ARBA00001971"/>
    </source>
</evidence>
<organism evidence="14 15">
    <name type="scientific">Anopheles epiroticus</name>
    <dbReference type="NCBI Taxonomy" id="199890"/>
    <lineage>
        <taxon>Eukaryota</taxon>
        <taxon>Metazoa</taxon>
        <taxon>Ecdysozoa</taxon>
        <taxon>Arthropoda</taxon>
        <taxon>Hexapoda</taxon>
        <taxon>Insecta</taxon>
        <taxon>Pterygota</taxon>
        <taxon>Neoptera</taxon>
        <taxon>Endopterygota</taxon>
        <taxon>Diptera</taxon>
        <taxon>Nematocera</taxon>
        <taxon>Culicoidea</taxon>
        <taxon>Culicidae</taxon>
        <taxon>Anophelinae</taxon>
        <taxon>Anopheles</taxon>
    </lineage>
</organism>